<feature type="compositionally biased region" description="Basic and acidic residues" evidence="1">
    <location>
        <begin position="185"/>
        <end position="204"/>
    </location>
</feature>
<feature type="compositionally biased region" description="Polar residues" evidence="1">
    <location>
        <begin position="205"/>
        <end position="215"/>
    </location>
</feature>
<feature type="region of interest" description="Disordered" evidence="1">
    <location>
        <begin position="533"/>
        <end position="555"/>
    </location>
</feature>
<sequence length="994" mass="111876">MIASSWVFAVLVRTIRREVYCLYTFVFVSEQLSVTAQGIVSTTRFLGDVSSRESTNITNMDLKLDNYVLAFPKAEATLRTMPASSPPEEQIAPEFLTPSSVKVQELPPTERKKALQLALRLKTKFRRYSESEWNHHDHEEEPVCGFLEEEDPETEQWSPSLQSPESYEDSQADLYKYWANPESPIKLHHDKTPAKPSIKFEREGSASSGKTNGTPPGTLPMLGALRGARDRQRRPTLNGVFTPPAVPERRPTLQSMASAPALPIAALDALVRPRSRRPTLKDIVSTSAVPPAMPEMSEMGYQRRPTLRDMVLGGLPSPPPNAALPPDPFSLKRAATYDSAHSTLVNDGRLPSNGYQFTTKPQGNAFAQPGFWESIGAEEPKPVVRKRDDLLHPKPPKTPENDENDITPWLEVDQPLESATFSTSGFLKAMGRKLTKVPTNETHPFTEIMPPTDSASRDAYNQVLEALQAYWYSTAIVRGDTPDGDHPQYSAQPDSTQRPGTAFSTASKTSALRKLTSRTALMIQARPAIDIPKSSPKVSALPASPTSKKQGKRKLWDTPVFDKDISRAYEITQLVLCEMEEQFGTVMYPDLASYIQAKPQELLARLELYDMEENRFVKGYATKTSAVAHALAPPLPGQHSRAGSMDIREREQPRRDSNEGRVSKEGQDAMQEVFMKELQTYLETSKQSRTEKTLEAQRAGLQLLHSRQKSDALRILDPALRVIWATRWMERAKDRYDREVEKFEEQVATATELKQLHEGMGLDEYGSSSDEEEDGSSSDEEFTYVSFLQDIHRHHRDEVVQPTDEDEAEDEDSPTPGPRHTRTTSDIEARQRRRRTQLHGNYLHSPEDPTSPIEEQPKSEEVDGWLEMLSSGLAREKERQKQEAELTGRGSPSRKALRVDPTFDFDDDDGSPKKRPQVHSRHSSMSVFDSDSSEDENHGDDEEEEFEYEDEVDTGYEGDEFVKENFEFEDEEDAGYEGDASVEVEPPKGSYHAT</sequence>
<feature type="region of interest" description="Disordered" evidence="1">
    <location>
        <begin position="751"/>
        <end position="780"/>
    </location>
</feature>
<feature type="compositionally biased region" description="Acidic residues" evidence="1">
    <location>
        <begin position="931"/>
        <end position="959"/>
    </location>
</feature>
<protein>
    <submittedName>
        <fullName evidence="2">Uncharacterized protein</fullName>
    </submittedName>
</protein>
<reference evidence="2" key="1">
    <citation type="journal article" date="2020" name="Stud. Mycol.">
        <title>101 Dothideomycetes genomes: a test case for predicting lifestyles and emergence of pathogens.</title>
        <authorList>
            <person name="Haridas S."/>
            <person name="Albert R."/>
            <person name="Binder M."/>
            <person name="Bloem J."/>
            <person name="Labutti K."/>
            <person name="Salamov A."/>
            <person name="Andreopoulos B."/>
            <person name="Baker S."/>
            <person name="Barry K."/>
            <person name="Bills G."/>
            <person name="Bluhm B."/>
            <person name="Cannon C."/>
            <person name="Castanera R."/>
            <person name="Culley D."/>
            <person name="Daum C."/>
            <person name="Ezra D."/>
            <person name="Gonzalez J."/>
            <person name="Henrissat B."/>
            <person name="Kuo A."/>
            <person name="Liang C."/>
            <person name="Lipzen A."/>
            <person name="Lutzoni F."/>
            <person name="Magnuson J."/>
            <person name="Mondo S."/>
            <person name="Nolan M."/>
            <person name="Ohm R."/>
            <person name="Pangilinan J."/>
            <person name="Park H.-J."/>
            <person name="Ramirez L."/>
            <person name="Alfaro M."/>
            <person name="Sun H."/>
            <person name="Tritt A."/>
            <person name="Yoshinaga Y."/>
            <person name="Zwiers L.-H."/>
            <person name="Turgeon B."/>
            <person name="Goodwin S."/>
            <person name="Spatafora J."/>
            <person name="Crous P."/>
            <person name="Grigoriev I."/>
        </authorList>
    </citation>
    <scope>NUCLEOTIDE SEQUENCE</scope>
    <source>
        <strain evidence="2">CBS 627.86</strain>
    </source>
</reference>
<name>A0A6A5Z944_9PLEO</name>
<evidence type="ECO:0000313" key="2">
    <source>
        <dbReference type="EMBL" id="KAF2114931.1"/>
    </source>
</evidence>
<feature type="compositionally biased region" description="Acidic residues" evidence="1">
    <location>
        <begin position="803"/>
        <end position="813"/>
    </location>
</feature>
<feature type="region of interest" description="Disordered" evidence="1">
    <location>
        <begin position="185"/>
        <end position="248"/>
    </location>
</feature>
<organism evidence="2 3">
    <name type="scientific">Lophiotrema nucula</name>
    <dbReference type="NCBI Taxonomy" id="690887"/>
    <lineage>
        <taxon>Eukaryota</taxon>
        <taxon>Fungi</taxon>
        <taxon>Dikarya</taxon>
        <taxon>Ascomycota</taxon>
        <taxon>Pezizomycotina</taxon>
        <taxon>Dothideomycetes</taxon>
        <taxon>Pleosporomycetidae</taxon>
        <taxon>Pleosporales</taxon>
        <taxon>Lophiotremataceae</taxon>
        <taxon>Lophiotrema</taxon>
    </lineage>
</organism>
<feature type="compositionally biased region" description="Polar residues" evidence="1">
    <location>
        <begin position="489"/>
        <end position="508"/>
    </location>
</feature>
<dbReference type="AlphaFoldDB" id="A0A6A5Z944"/>
<feature type="region of interest" description="Disordered" evidence="1">
    <location>
        <begin position="800"/>
        <end position="994"/>
    </location>
</feature>
<keyword evidence="3" id="KW-1185">Reference proteome</keyword>
<feature type="compositionally biased region" description="Basic and acidic residues" evidence="1">
    <location>
        <begin position="378"/>
        <end position="400"/>
    </location>
</feature>
<dbReference type="Proteomes" id="UP000799770">
    <property type="component" value="Unassembled WGS sequence"/>
</dbReference>
<feature type="compositionally biased region" description="Acidic residues" evidence="1">
    <location>
        <begin position="769"/>
        <end position="780"/>
    </location>
</feature>
<feature type="compositionally biased region" description="Basic and acidic residues" evidence="1">
    <location>
        <begin position="646"/>
        <end position="667"/>
    </location>
</feature>
<feature type="compositionally biased region" description="Acidic residues" evidence="1">
    <location>
        <begin position="967"/>
        <end position="982"/>
    </location>
</feature>
<feature type="compositionally biased region" description="Basic and acidic residues" evidence="1">
    <location>
        <begin position="874"/>
        <end position="886"/>
    </location>
</feature>
<evidence type="ECO:0000256" key="1">
    <source>
        <dbReference type="SAM" id="MobiDB-lite"/>
    </source>
</evidence>
<feature type="region of interest" description="Disordered" evidence="1">
    <location>
        <begin position="481"/>
        <end position="508"/>
    </location>
</feature>
<proteinExistence type="predicted"/>
<feature type="region of interest" description="Disordered" evidence="1">
    <location>
        <begin position="377"/>
        <end position="406"/>
    </location>
</feature>
<accession>A0A6A5Z944</accession>
<feature type="compositionally biased region" description="Basic residues" evidence="1">
    <location>
        <begin position="913"/>
        <end position="922"/>
    </location>
</feature>
<feature type="region of interest" description="Disordered" evidence="1">
    <location>
        <begin position="630"/>
        <end position="668"/>
    </location>
</feature>
<dbReference type="EMBL" id="ML977324">
    <property type="protein sequence ID" value="KAF2114931.1"/>
    <property type="molecule type" value="Genomic_DNA"/>
</dbReference>
<dbReference type="OrthoDB" id="10659857at2759"/>
<gene>
    <name evidence="2" type="ORF">BDV96DRAFT_88239</name>
</gene>
<evidence type="ECO:0000313" key="3">
    <source>
        <dbReference type="Proteomes" id="UP000799770"/>
    </source>
</evidence>